<organism evidence="1 2">
    <name type="scientific">alpha proteobacterium IMCC14465</name>
    <dbReference type="NCBI Taxonomy" id="1220535"/>
    <lineage>
        <taxon>Bacteria</taxon>
        <taxon>Pseudomonadati</taxon>
        <taxon>Pseudomonadota</taxon>
        <taxon>Alphaproteobacteria</taxon>
        <taxon>PS1 clade</taxon>
    </lineage>
</organism>
<dbReference type="AlphaFoldDB" id="J9DXS9"/>
<evidence type="ECO:0000313" key="2">
    <source>
        <dbReference type="Proteomes" id="UP000004836"/>
    </source>
</evidence>
<dbReference type="Proteomes" id="UP000004836">
    <property type="component" value="Unassembled WGS sequence"/>
</dbReference>
<gene>
    <name evidence="1" type="ORF">IMCC14465_02460</name>
</gene>
<name>J9DXS9_9PROT</name>
<protein>
    <submittedName>
        <fullName evidence="1">Uncharacterized protein</fullName>
    </submittedName>
</protein>
<sequence>MPESGKRRAEAVSLFKNDRAIHPHVRGLAKSLNTSYKADKTIYRDTSKG</sequence>
<accession>J9DXS9</accession>
<proteinExistence type="predicted"/>
<reference evidence="1 2" key="1">
    <citation type="journal article" date="2012" name="J. Bacteriol.">
        <title>Genome Sequence of Strain IMCC14465, Isolated from the East Sea, Belonging to the PS1 Clade of Alphaproteobacteria.</title>
        <authorList>
            <person name="Yang S.J."/>
            <person name="Kang I."/>
            <person name="Cho J.C."/>
        </authorList>
    </citation>
    <scope>NUCLEOTIDE SEQUENCE [LARGE SCALE GENOMIC DNA]</scope>
    <source>
        <strain evidence="1 2">IMCC14465</strain>
    </source>
</reference>
<comment type="caution">
    <text evidence="1">The sequence shown here is derived from an EMBL/GenBank/DDBJ whole genome shotgun (WGS) entry which is preliminary data.</text>
</comment>
<evidence type="ECO:0000313" key="1">
    <source>
        <dbReference type="EMBL" id="EJW21852.1"/>
    </source>
</evidence>
<keyword evidence="2" id="KW-1185">Reference proteome</keyword>
<dbReference type="EMBL" id="ALYF01000002">
    <property type="protein sequence ID" value="EJW21852.1"/>
    <property type="molecule type" value="Genomic_DNA"/>
</dbReference>